<dbReference type="RefSeq" id="WP_033142992.1">
    <property type="nucleotide sequence ID" value="NZ_AP031413.1"/>
</dbReference>
<protein>
    <recommendedName>
        <fullName evidence="3">DUF3791 domain-containing protein</fullName>
    </recommendedName>
</protein>
<keyword evidence="2" id="KW-1185">Reference proteome</keyword>
<name>A0ABQ0BYE0_9FIRM</name>
<evidence type="ECO:0000313" key="1">
    <source>
        <dbReference type="EMBL" id="GAA6501550.1"/>
    </source>
</evidence>
<evidence type="ECO:0000313" key="2">
    <source>
        <dbReference type="Proteomes" id="UP001600941"/>
    </source>
</evidence>
<evidence type="ECO:0008006" key="3">
    <source>
        <dbReference type="Google" id="ProtNLM"/>
    </source>
</evidence>
<comment type="caution">
    <text evidence="1">The sequence shown here is derived from an EMBL/GenBank/DDBJ whole genome shotgun (WGS) entry which is preliminary data.</text>
</comment>
<reference evidence="1 2" key="1">
    <citation type="submission" date="2024-04" db="EMBL/GenBank/DDBJ databases">
        <title>Defined microbial consortia suppress multidrug-resistant proinflammatory Enterobacteriaceae via ecological control.</title>
        <authorList>
            <person name="Furuichi M."/>
            <person name="Kawaguchi T."/>
            <person name="Pust M."/>
            <person name="Yasuma K."/>
            <person name="Plichta D."/>
            <person name="Hasegawa N."/>
            <person name="Ohya T."/>
            <person name="Bhattarai S."/>
            <person name="Sasajima S."/>
            <person name="Aoto Y."/>
            <person name="Tuganbaev T."/>
            <person name="Yaginuma M."/>
            <person name="Ueda M."/>
            <person name="Okahashi N."/>
            <person name="Amafuji K."/>
            <person name="Kiridooshi Y."/>
            <person name="Sugita K."/>
            <person name="Strazar M."/>
            <person name="Skelly A."/>
            <person name="Suda W."/>
            <person name="Hattori M."/>
            <person name="Nakamoto N."/>
            <person name="Caballero S."/>
            <person name="Norman J."/>
            <person name="Olle B."/>
            <person name="Tanoue T."/>
            <person name="Arita M."/>
            <person name="Bucci V."/>
            <person name="Atarashi K."/>
            <person name="Xavier R."/>
            <person name="Honda K."/>
        </authorList>
    </citation>
    <scope>NUCLEOTIDE SEQUENCE [LARGE SCALE GENOMIC DNA]</scope>
    <source>
        <strain evidence="2">k34-0107-D12</strain>
    </source>
</reference>
<sequence length="69" mass="8417">MQANRILLQRKYSRIIEMFARSANIPLEQALDFFYHSELYQEMSEGISDMHCRSDHYLVEEMETEWKEQ</sequence>
<organism evidence="1 2">
    <name type="scientific">Blautia parvula</name>
    <dbReference type="NCBI Taxonomy" id="2877527"/>
    <lineage>
        <taxon>Bacteria</taxon>
        <taxon>Bacillati</taxon>
        <taxon>Bacillota</taxon>
        <taxon>Clostridia</taxon>
        <taxon>Lachnospirales</taxon>
        <taxon>Lachnospiraceae</taxon>
        <taxon>Blautia</taxon>
    </lineage>
</organism>
<dbReference type="Proteomes" id="UP001600941">
    <property type="component" value="Unassembled WGS sequence"/>
</dbReference>
<proteinExistence type="predicted"/>
<dbReference type="EMBL" id="BAABZQ010000001">
    <property type="protein sequence ID" value="GAA6501550.1"/>
    <property type="molecule type" value="Genomic_DNA"/>
</dbReference>
<gene>
    <name evidence="1" type="ORF">K340107D12_43660</name>
</gene>
<accession>A0ABQ0BYE0</accession>